<dbReference type="Proteomes" id="UP000214720">
    <property type="component" value="Unassembled WGS sequence"/>
</dbReference>
<name>A0A226WYE4_CABSO</name>
<sequence length="150" mass="16180">MKPSSLAFVFALACLLKFEFAAASQTINQHAWHDRLLVVFAADSTSAQLAAQRTAIADIGPGFAQRNLVLVEVIGESVTGASDSAAELRRRYGVKANTFRALLIGKDGGVKIDSPQAIMPQQLISTIDAMPMRRQEAREQAVTGEAHKDQ</sequence>
<accession>A0A226WYE4</accession>
<evidence type="ECO:0000313" key="5">
    <source>
        <dbReference type="Proteomes" id="UP000214720"/>
    </source>
</evidence>
<proteinExistence type="predicted"/>
<dbReference type="InterPro" id="IPR025232">
    <property type="entry name" value="DUF4174"/>
</dbReference>
<keyword evidence="1 2" id="KW-0732">Signal</keyword>
<dbReference type="Pfam" id="PF13778">
    <property type="entry name" value="DUF4174"/>
    <property type="match status" value="1"/>
</dbReference>
<reference evidence="5" key="1">
    <citation type="submission" date="2017-01" db="EMBL/GenBank/DDBJ databases">
        <title>Genome Analysis of Deinococcus marmoris KOPRI26562.</title>
        <authorList>
            <person name="Kim J.H."/>
            <person name="Oh H.-M."/>
        </authorList>
    </citation>
    <scope>NUCLEOTIDE SEQUENCE [LARGE SCALE GENOMIC DNA]</scope>
    <source>
        <strain evidence="5">PAMC 26633</strain>
    </source>
</reference>
<dbReference type="RefSeq" id="WP_089162792.1">
    <property type="nucleotide sequence ID" value="NZ_MTHB01000159.1"/>
</dbReference>
<evidence type="ECO:0000259" key="3">
    <source>
        <dbReference type="Pfam" id="PF13778"/>
    </source>
</evidence>
<protein>
    <recommendedName>
        <fullName evidence="3">DUF4174 domain-containing protein</fullName>
    </recommendedName>
</protein>
<dbReference type="EMBL" id="MTHB01000159">
    <property type="protein sequence ID" value="OXC75889.1"/>
    <property type="molecule type" value="Genomic_DNA"/>
</dbReference>
<dbReference type="AlphaFoldDB" id="A0A226WYE4"/>
<evidence type="ECO:0000256" key="2">
    <source>
        <dbReference type="SAM" id="SignalP"/>
    </source>
</evidence>
<comment type="caution">
    <text evidence="4">The sequence shown here is derived from an EMBL/GenBank/DDBJ whole genome shotgun (WGS) entry which is preliminary data.</text>
</comment>
<evidence type="ECO:0000313" key="4">
    <source>
        <dbReference type="EMBL" id="OXC75889.1"/>
    </source>
</evidence>
<feature type="chain" id="PRO_5012714345" description="DUF4174 domain-containing protein" evidence="2">
    <location>
        <begin position="24"/>
        <end position="150"/>
    </location>
</feature>
<dbReference type="OrthoDB" id="7362103at2"/>
<organism evidence="4 5">
    <name type="scientific">Caballeronia sordidicola</name>
    <name type="common">Burkholderia sordidicola</name>
    <dbReference type="NCBI Taxonomy" id="196367"/>
    <lineage>
        <taxon>Bacteria</taxon>
        <taxon>Pseudomonadati</taxon>
        <taxon>Pseudomonadota</taxon>
        <taxon>Betaproteobacteria</taxon>
        <taxon>Burkholderiales</taxon>
        <taxon>Burkholderiaceae</taxon>
        <taxon>Caballeronia</taxon>
    </lineage>
</organism>
<feature type="signal peptide" evidence="2">
    <location>
        <begin position="1"/>
        <end position="23"/>
    </location>
</feature>
<evidence type="ECO:0000256" key="1">
    <source>
        <dbReference type="ARBA" id="ARBA00022729"/>
    </source>
</evidence>
<feature type="domain" description="DUF4174" evidence="3">
    <location>
        <begin position="28"/>
        <end position="136"/>
    </location>
</feature>
<gene>
    <name evidence="4" type="ORF">BSU04_24545</name>
</gene>